<dbReference type="InterPro" id="IPR004776">
    <property type="entry name" value="Mem_transp_PIN-like"/>
</dbReference>
<evidence type="ECO:0000256" key="1">
    <source>
        <dbReference type="ARBA" id="ARBA00004141"/>
    </source>
</evidence>
<evidence type="ECO:0000256" key="5">
    <source>
        <dbReference type="ARBA" id="ARBA00022989"/>
    </source>
</evidence>
<keyword evidence="6 7" id="KW-0472">Membrane</keyword>
<evidence type="ECO:0000256" key="4">
    <source>
        <dbReference type="ARBA" id="ARBA00022692"/>
    </source>
</evidence>
<sequence>MAYHRGPMIMAFSGFALIGAIVLVGWAVRRWAGLPENAEAVFGRLVYLVLAPCLLFTGVATADLHLLFSEPLIISTAAAFACFGLFAVVVRRLDRGATILGAMASGYTNANYIGIPVATYVLGDATLVVPIVMLQLLFLAPVTLALLEVVTTGHASWRAAMAGPLRNPLIVAVLLGMVVSVTGITLPAVIADPIDTIGQAAVPVVLITFGMSLSGTRVLGPGPERFATVVAVVLKTVAMPLVAFLLAVTVGLSRDETYAVTVLAALPTAQNVFLHAQRFNAGLILIRDTILLSTICCVPVMLLLAVVFAR</sequence>
<feature type="transmembrane region" description="Helical" evidence="7">
    <location>
        <begin position="72"/>
        <end position="90"/>
    </location>
</feature>
<feature type="transmembrane region" description="Helical" evidence="7">
    <location>
        <begin position="289"/>
        <end position="309"/>
    </location>
</feature>
<feature type="transmembrane region" description="Helical" evidence="7">
    <location>
        <begin position="127"/>
        <end position="147"/>
    </location>
</feature>
<dbReference type="PANTHER" id="PTHR36838">
    <property type="entry name" value="AUXIN EFFLUX CARRIER FAMILY PROTEIN"/>
    <property type="match status" value="1"/>
</dbReference>
<feature type="transmembrane region" description="Helical" evidence="7">
    <location>
        <begin position="6"/>
        <end position="28"/>
    </location>
</feature>
<protein>
    <submittedName>
        <fullName evidence="8">Membrane protein</fullName>
    </submittedName>
</protein>
<dbReference type="Pfam" id="PF03547">
    <property type="entry name" value="Mem_trans"/>
    <property type="match status" value="2"/>
</dbReference>
<dbReference type="EMBL" id="BOMN01000010">
    <property type="protein sequence ID" value="GIE17613.1"/>
    <property type="molecule type" value="Genomic_DNA"/>
</dbReference>
<proteinExistence type="predicted"/>
<name>A0ABQ3ZGA2_9ACTN</name>
<accession>A0ABQ3ZGA2</accession>
<evidence type="ECO:0000313" key="8">
    <source>
        <dbReference type="EMBL" id="GIE17613.1"/>
    </source>
</evidence>
<evidence type="ECO:0000256" key="7">
    <source>
        <dbReference type="SAM" id="Phobius"/>
    </source>
</evidence>
<gene>
    <name evidence="8" type="ORF">Ahu01nite_007150</name>
</gene>
<feature type="transmembrane region" description="Helical" evidence="7">
    <location>
        <begin position="40"/>
        <end position="60"/>
    </location>
</feature>
<keyword evidence="9" id="KW-1185">Reference proteome</keyword>
<feature type="transmembrane region" description="Helical" evidence="7">
    <location>
        <begin position="97"/>
        <end position="115"/>
    </location>
</feature>
<keyword evidence="4 7" id="KW-0812">Transmembrane</keyword>
<organism evidence="8 9">
    <name type="scientific">Winogradskya humida</name>
    <dbReference type="NCBI Taxonomy" id="113566"/>
    <lineage>
        <taxon>Bacteria</taxon>
        <taxon>Bacillati</taxon>
        <taxon>Actinomycetota</taxon>
        <taxon>Actinomycetes</taxon>
        <taxon>Micromonosporales</taxon>
        <taxon>Micromonosporaceae</taxon>
        <taxon>Winogradskya</taxon>
    </lineage>
</organism>
<keyword evidence="5 7" id="KW-1133">Transmembrane helix</keyword>
<evidence type="ECO:0000256" key="6">
    <source>
        <dbReference type="ARBA" id="ARBA00023136"/>
    </source>
</evidence>
<dbReference type="PANTHER" id="PTHR36838:SF3">
    <property type="entry name" value="TRANSPORTER AUXIN EFFLUX CARRIER EC FAMILY"/>
    <property type="match status" value="1"/>
</dbReference>
<comment type="caution">
    <text evidence="8">The sequence shown here is derived from an EMBL/GenBank/DDBJ whole genome shotgun (WGS) entry which is preliminary data.</text>
</comment>
<keyword evidence="2" id="KW-0813">Transport</keyword>
<comment type="subcellular location">
    <subcellularLocation>
        <location evidence="1">Membrane</location>
        <topology evidence="1">Multi-pass membrane protein</topology>
    </subcellularLocation>
</comment>
<feature type="transmembrane region" description="Helical" evidence="7">
    <location>
        <begin position="168"/>
        <end position="190"/>
    </location>
</feature>
<reference evidence="8 9" key="1">
    <citation type="submission" date="2021-01" db="EMBL/GenBank/DDBJ databases">
        <title>Whole genome shotgun sequence of Actinoplanes humidus NBRC 14915.</title>
        <authorList>
            <person name="Komaki H."/>
            <person name="Tamura T."/>
        </authorList>
    </citation>
    <scope>NUCLEOTIDE SEQUENCE [LARGE SCALE GENOMIC DNA]</scope>
    <source>
        <strain evidence="8 9">NBRC 14915</strain>
    </source>
</reference>
<evidence type="ECO:0000256" key="2">
    <source>
        <dbReference type="ARBA" id="ARBA00022448"/>
    </source>
</evidence>
<feature type="transmembrane region" description="Helical" evidence="7">
    <location>
        <begin position="226"/>
        <end position="252"/>
    </location>
</feature>
<evidence type="ECO:0000256" key="3">
    <source>
        <dbReference type="ARBA" id="ARBA00022475"/>
    </source>
</evidence>
<keyword evidence="3" id="KW-1003">Cell membrane</keyword>
<dbReference type="Proteomes" id="UP000603200">
    <property type="component" value="Unassembled WGS sequence"/>
</dbReference>
<feature type="transmembrane region" description="Helical" evidence="7">
    <location>
        <begin position="196"/>
        <end position="214"/>
    </location>
</feature>
<evidence type="ECO:0000313" key="9">
    <source>
        <dbReference type="Proteomes" id="UP000603200"/>
    </source>
</evidence>